<accession>W7X7Y9</accession>
<organism evidence="1 2">
    <name type="scientific">Tetrahymena thermophila (strain SB210)</name>
    <dbReference type="NCBI Taxonomy" id="312017"/>
    <lineage>
        <taxon>Eukaryota</taxon>
        <taxon>Sar</taxon>
        <taxon>Alveolata</taxon>
        <taxon>Ciliophora</taxon>
        <taxon>Intramacronucleata</taxon>
        <taxon>Oligohymenophorea</taxon>
        <taxon>Hymenostomatida</taxon>
        <taxon>Tetrahymenina</taxon>
        <taxon>Tetrahymenidae</taxon>
        <taxon>Tetrahymena</taxon>
    </lineage>
</organism>
<dbReference type="EMBL" id="GG662530">
    <property type="protein sequence ID" value="EWS72538.1"/>
    <property type="molecule type" value="Genomic_DNA"/>
</dbReference>
<reference evidence="2" key="1">
    <citation type="journal article" date="2006" name="PLoS Biol.">
        <title>Macronuclear genome sequence of the ciliate Tetrahymena thermophila, a model eukaryote.</title>
        <authorList>
            <person name="Eisen J.A."/>
            <person name="Coyne R.S."/>
            <person name="Wu M."/>
            <person name="Wu D."/>
            <person name="Thiagarajan M."/>
            <person name="Wortman J.R."/>
            <person name="Badger J.H."/>
            <person name="Ren Q."/>
            <person name="Amedeo P."/>
            <person name="Jones K.M."/>
            <person name="Tallon L.J."/>
            <person name="Delcher A.L."/>
            <person name="Salzberg S.L."/>
            <person name="Silva J.C."/>
            <person name="Haas B.J."/>
            <person name="Majoros W.H."/>
            <person name="Farzad M."/>
            <person name="Carlton J.M."/>
            <person name="Smith R.K. Jr."/>
            <person name="Garg J."/>
            <person name="Pearlman R.E."/>
            <person name="Karrer K.M."/>
            <person name="Sun L."/>
            <person name="Manning G."/>
            <person name="Elde N.C."/>
            <person name="Turkewitz A.P."/>
            <person name="Asai D.J."/>
            <person name="Wilkes D.E."/>
            <person name="Wang Y."/>
            <person name="Cai H."/>
            <person name="Collins K."/>
            <person name="Stewart B.A."/>
            <person name="Lee S.R."/>
            <person name="Wilamowska K."/>
            <person name="Weinberg Z."/>
            <person name="Ruzzo W.L."/>
            <person name="Wloga D."/>
            <person name="Gaertig J."/>
            <person name="Frankel J."/>
            <person name="Tsao C.-C."/>
            <person name="Gorovsky M.A."/>
            <person name="Keeling P.J."/>
            <person name="Waller R.F."/>
            <person name="Patron N.J."/>
            <person name="Cherry J.M."/>
            <person name="Stover N.A."/>
            <person name="Krieger C.J."/>
            <person name="del Toro C."/>
            <person name="Ryder H.F."/>
            <person name="Williamson S.C."/>
            <person name="Barbeau R.A."/>
            <person name="Hamilton E.P."/>
            <person name="Orias E."/>
        </authorList>
    </citation>
    <scope>NUCLEOTIDE SEQUENCE [LARGE SCALE GENOMIC DNA]</scope>
    <source>
        <strain evidence="2">SB210</strain>
    </source>
</reference>
<keyword evidence="1" id="KW-0472">Membrane</keyword>
<evidence type="ECO:0000313" key="2">
    <source>
        <dbReference type="Proteomes" id="UP000009168"/>
    </source>
</evidence>
<dbReference type="GeneID" id="24441521"/>
<protein>
    <submittedName>
        <fullName evidence="1">Transmembrane protein, putative</fullName>
    </submittedName>
</protein>
<sequence>MRSISKILIINNKSKKFKILKKENKKKIGKMKLKNAILILLFFVLLICSNLSTQVEAKSLKSQTQTAIKDCLGPKQHCGNDKQCCRGLCVMNMCLG</sequence>
<dbReference type="InParanoid" id="W7X7Y9"/>
<dbReference type="RefSeq" id="XP_012654918.1">
    <property type="nucleotide sequence ID" value="XM_012799464.1"/>
</dbReference>
<dbReference type="KEGG" id="tet:TTHERM_001044376"/>
<dbReference type="Proteomes" id="UP000009168">
    <property type="component" value="Unassembled WGS sequence"/>
</dbReference>
<keyword evidence="2" id="KW-1185">Reference proteome</keyword>
<gene>
    <name evidence="1" type="ORF">TTHERM_001044376</name>
</gene>
<evidence type="ECO:0000313" key="1">
    <source>
        <dbReference type="EMBL" id="EWS72538.1"/>
    </source>
</evidence>
<proteinExistence type="predicted"/>
<keyword evidence="1" id="KW-0812">Transmembrane</keyword>
<name>W7X7Y9_TETTS</name>
<dbReference type="AlphaFoldDB" id="W7X7Y9"/>